<evidence type="ECO:0000256" key="2">
    <source>
        <dbReference type="ARBA" id="ARBA00022490"/>
    </source>
</evidence>
<feature type="compositionally biased region" description="Basic residues" evidence="8">
    <location>
        <begin position="183"/>
        <end position="194"/>
    </location>
</feature>
<dbReference type="InterPro" id="IPR011400">
    <property type="entry name" value="EIF3B"/>
</dbReference>
<evidence type="ECO:0000256" key="4">
    <source>
        <dbReference type="ARBA" id="ARBA00022884"/>
    </source>
</evidence>
<protein>
    <recommendedName>
        <fullName evidence="6">Eukaryotic translation initiation factor 3 subunit B</fullName>
        <shortName evidence="6">eIF3b</shortName>
    </recommendedName>
    <alternativeName>
        <fullName evidence="6">eIF-3-eta</fullName>
    </alternativeName>
    <alternativeName>
        <fullName evidence="6">eIF3 p110</fullName>
    </alternativeName>
</protein>
<dbReference type="InterPro" id="IPR000504">
    <property type="entry name" value="RRM_dom"/>
</dbReference>
<dbReference type="GO" id="GO:0003743">
    <property type="term" value="F:translation initiation factor activity"/>
    <property type="evidence" value="ECO:0007669"/>
    <property type="project" value="UniProtKB-UniRule"/>
</dbReference>
<comment type="function">
    <text evidence="6">RNA-binding component of the eukaryotic translation initiation factor 3 (eIF-3) complex, which is involved in protein synthesis of a specialized repertoire of mRNAs and, together with other initiation factors, stimulates binding of mRNA and methionyl-tRNAi to the 40S ribosome. The eIF-3 complex specifically targets and initiates translation of a subset of mRNAs involved in cell proliferation.</text>
</comment>
<name>A0AAD9IE42_PROWI</name>
<accession>A0AAD9IE42</accession>
<dbReference type="Pfam" id="PF08662">
    <property type="entry name" value="eIF2A"/>
    <property type="match status" value="1"/>
</dbReference>
<feature type="compositionally biased region" description="Basic and acidic residues" evidence="8">
    <location>
        <begin position="585"/>
        <end position="602"/>
    </location>
</feature>
<dbReference type="Gene3D" id="3.40.50.300">
    <property type="entry name" value="P-loop containing nucleotide triphosphate hydrolases"/>
    <property type="match status" value="2"/>
</dbReference>
<keyword evidence="3 6" id="KW-0396">Initiation factor</keyword>
<feature type="coiled-coil region" evidence="7">
    <location>
        <begin position="306"/>
        <end position="333"/>
    </location>
</feature>
<evidence type="ECO:0000256" key="5">
    <source>
        <dbReference type="ARBA" id="ARBA00022917"/>
    </source>
</evidence>
<dbReference type="SUPFAM" id="SSF82171">
    <property type="entry name" value="DPP6 N-terminal domain-like"/>
    <property type="match status" value="1"/>
</dbReference>
<dbReference type="HAMAP" id="MF_03001">
    <property type="entry name" value="eIF3b"/>
    <property type="match status" value="1"/>
</dbReference>
<dbReference type="InterPro" id="IPR034363">
    <property type="entry name" value="eIF3B_RRM"/>
</dbReference>
<comment type="caution">
    <text evidence="10">The sequence shown here is derived from an EMBL/GenBank/DDBJ whole genome shotgun (WGS) entry which is preliminary data.</text>
</comment>
<sequence>MAHAGQICNITVVNFMCHEHLSLDLGPNVTVISGANGSGKSAALTALQACLGVRARETGRFKTAGAFVRHGCPYALARVTLCNAGEDAYRPELLGARGRERLRGAAEVAALAEHFSANAANPVVVLTQDLARGFAGQASEAAKFAFFEQAVHFREIGDNLRAAGERLAEMAAARDEGAAAPRAPRRRWPRRKRRSSARAAWPRCARGTCAYLAATREAHDAREALRGAELALDRLAIRRRNAAEAMRRAIGARDEGGDERQVDMDSLRAEEALARTEEKSARDDEARALEALTAAEREAALARQGEDTAQDRLRLAERAAEEAARACRQLQAGRRDRAARFGGRPAADLRRLLAGAGARFSRPPIGPLGAHLALRDERWALAAQHVLRSVLEAYLVNSHADARVLKELARRAGLRDATVIVYPFDLPPHDVPDALGRFQMGGAGKTRRGAPTYDDNDNRDRSQLVSTTFNPSDLTTADAQLAYTDLSPAQATALRNALIDQRHVERQLLARSAEVAKAVMRDAGAMQELRALAVWAPDGTQAYRRGGSEILVPPTLKYTALGADDEAAEGALEAERVAAEAAAETARREARARAAASKDARGRRAAPGRAAGGRAAAGRAQSTAADLAARLARLEALEASNAPAAADEALQAMTRDLAAIEAELEAAQRRVDDAAARLALAERGAADAEREAAEVEGLRQRVARELDAARSAVLELGGDLAAAEAGCGECEADMRRIVEEEVPVADRALREGLEESLRALDAAARLCSLEEGLEALAAEVASAEESGARPSAAARREASTASVVDQLDAWIEAAREPGGPTASDNGEARPNSPIDCPPLASQGDPDWYMHLELSRWLSQERREVPWRGPRPSELPLAAATLRLLAAAPPPQALAGQLRQLARRIAQRERLAGRSLADLTVAVARAETALARARALCARGPRVRAAAPRARARRRKLAETQRLVAVNVDRRFREYLGYRGHRGAVRIDYEARRLVVAVGVGGQAPVEDMNALSGGERSVATVCLFMALGHEGVAAPFSCMDEFDVFMDAVNRRVVLSFLLEFAYKFKHRQFVFLTPQDLMAVREAQEKLAESKRIVLPPEFVRTEKLYEGQPRGFPFGEFNLEDVMLPETDSDFGVASEEEEEEEEEVGEEQSGFANVLIVDGVPKVSEEKYQKLTNILTKIVSGPGRIRDNGVWHPVDEATGLSRGVVFVEYESPEAARAAQEALNGYALDKAHTFSATLYDEAERLSRVPDEYAPPEARPQGADAPGNLWSWMLDRRGRDQFVARFGDETEIYWNDAAKQQPDAVYARSSWTELFVVWSPRGTYLATLHRQGVALWGGESFARLQRFGHAMVQRVAFSADERWAYTFSEVPPAGPREPPRFAVVVWDVRTGARLRTFEGAQSDFAVGAAARPDGGLSWDAFQWSGAGGDKSGPSYLAHLKKGAVAVYESPEFGMLDKRSVKLDSVQLIAWSPADPLLAAYQSEEGNMPARIVVLRFPGKEELRAKNLHSVASVRLSWHPQGDYLGVIVEQWTRSHKSTTTHFELFSLRERDVPIDMLELPNKAEKAHALAWEPSGQRFAILHGEGARLSVSLYAMRADPRLGTRGAVLLKTLTNKACSTLAWSPAGRFLVLAGTKQTQNGLLEFWDVEEQALLSAGEHYMCTEVHWDPTGRYLATVVTAANTSDNGYYVWSFAGQLLYRAERNRFFQFQWRPRPPSLLSAERRRAVAKNLRHYSKKYDEEDEALLNAADEEFLAAREGVMREWREWRAAREGWAAEQEAFRRAALGDRWREGDYRLEKVDVTVVLEVKEEPVKL</sequence>
<feature type="region of interest" description="Disordered" evidence="8">
    <location>
        <begin position="173"/>
        <end position="194"/>
    </location>
</feature>
<dbReference type="SUPFAM" id="SSF54928">
    <property type="entry name" value="RNA-binding domain, RBD"/>
    <property type="match status" value="1"/>
</dbReference>
<dbReference type="GO" id="GO:0016282">
    <property type="term" value="C:eukaryotic 43S preinitiation complex"/>
    <property type="evidence" value="ECO:0007669"/>
    <property type="project" value="UniProtKB-UniRule"/>
</dbReference>
<comment type="similarity">
    <text evidence="6">Belongs to the eIF-3 subunit B family.</text>
</comment>
<keyword evidence="5 6" id="KW-0648">Protein biosynthesis</keyword>
<evidence type="ECO:0000256" key="3">
    <source>
        <dbReference type="ARBA" id="ARBA00022540"/>
    </source>
</evidence>
<dbReference type="InterPro" id="IPR012677">
    <property type="entry name" value="Nucleotide-bd_a/b_plait_sf"/>
</dbReference>
<dbReference type="GO" id="GO:0003723">
    <property type="term" value="F:RNA binding"/>
    <property type="evidence" value="ECO:0007669"/>
    <property type="project" value="UniProtKB-UniRule"/>
</dbReference>
<comment type="subcellular location">
    <subcellularLocation>
        <location evidence="1 6">Cytoplasm</location>
    </subcellularLocation>
</comment>
<evidence type="ECO:0000313" key="10">
    <source>
        <dbReference type="EMBL" id="KAK2075748.1"/>
    </source>
</evidence>
<dbReference type="InterPro" id="IPR027417">
    <property type="entry name" value="P-loop_NTPase"/>
</dbReference>
<dbReference type="PROSITE" id="PS50102">
    <property type="entry name" value="RRM"/>
    <property type="match status" value="1"/>
</dbReference>
<dbReference type="Gene3D" id="2.130.10.10">
    <property type="entry name" value="YVTN repeat-like/Quinoprotein amine dehydrogenase"/>
    <property type="match status" value="2"/>
</dbReference>
<feature type="region of interest" description="Disordered" evidence="8">
    <location>
        <begin position="815"/>
        <end position="841"/>
    </location>
</feature>
<dbReference type="Pfam" id="PF13476">
    <property type="entry name" value="AAA_23"/>
    <property type="match status" value="1"/>
</dbReference>
<evidence type="ECO:0000256" key="7">
    <source>
        <dbReference type="SAM" id="Coils"/>
    </source>
</evidence>
<dbReference type="SUPFAM" id="SSF52540">
    <property type="entry name" value="P-loop containing nucleoside triphosphate hydrolases"/>
    <property type="match status" value="1"/>
</dbReference>
<feature type="coiled-coil region" evidence="7">
    <location>
        <begin position="650"/>
        <end position="705"/>
    </location>
</feature>
<organism evidence="10 11">
    <name type="scientific">Prototheca wickerhamii</name>
    <dbReference type="NCBI Taxonomy" id="3111"/>
    <lineage>
        <taxon>Eukaryota</taxon>
        <taxon>Viridiplantae</taxon>
        <taxon>Chlorophyta</taxon>
        <taxon>core chlorophytes</taxon>
        <taxon>Trebouxiophyceae</taxon>
        <taxon>Chlorellales</taxon>
        <taxon>Chlorellaceae</taxon>
        <taxon>Prototheca</taxon>
    </lineage>
</organism>
<feature type="region of interest" description="Disordered" evidence="8">
    <location>
        <begin position="583"/>
        <end position="619"/>
    </location>
</feature>
<dbReference type="PANTHER" id="PTHR14068">
    <property type="entry name" value="EUKARYOTIC TRANSLATION INITIATION FACTOR 3 EIF3 -RELATED"/>
    <property type="match status" value="1"/>
</dbReference>
<dbReference type="InterPro" id="IPR038729">
    <property type="entry name" value="Rad50/SbcC_AAA"/>
</dbReference>
<evidence type="ECO:0000256" key="1">
    <source>
        <dbReference type="ARBA" id="ARBA00004496"/>
    </source>
</evidence>
<dbReference type="InterPro" id="IPR035979">
    <property type="entry name" value="RBD_domain_sf"/>
</dbReference>
<dbReference type="GO" id="GO:0031369">
    <property type="term" value="F:translation initiation factor binding"/>
    <property type="evidence" value="ECO:0007669"/>
    <property type="project" value="InterPro"/>
</dbReference>
<keyword evidence="7" id="KW-0175">Coiled coil</keyword>
<comment type="subunit">
    <text evidence="6">Component of the eukaryotic translation initiation factor 3 (eIF-3) complex.</text>
</comment>
<dbReference type="GO" id="GO:0001732">
    <property type="term" value="P:formation of cytoplasmic translation initiation complex"/>
    <property type="evidence" value="ECO:0007669"/>
    <property type="project" value="UniProtKB-UniRule"/>
</dbReference>
<proteinExistence type="inferred from homology"/>
<reference evidence="10" key="1">
    <citation type="submission" date="2021-01" db="EMBL/GenBank/DDBJ databases">
        <authorList>
            <person name="Eckstrom K.M.E."/>
        </authorList>
    </citation>
    <scope>NUCLEOTIDE SEQUENCE</scope>
    <source>
        <strain evidence="10">UVCC 0001</strain>
    </source>
</reference>
<dbReference type="CDD" id="cd12278">
    <property type="entry name" value="RRM_eIF3B"/>
    <property type="match status" value="1"/>
</dbReference>
<dbReference type="Gene3D" id="3.30.70.330">
    <property type="match status" value="1"/>
</dbReference>
<dbReference type="FunFam" id="3.30.70.330:FF:000235">
    <property type="entry name" value="Eukaryotic translation initiation factor 3 subunit B"/>
    <property type="match status" value="1"/>
</dbReference>
<dbReference type="Pfam" id="PF00076">
    <property type="entry name" value="RRM_1"/>
    <property type="match status" value="1"/>
</dbReference>
<keyword evidence="4 6" id="KW-0694">RNA-binding</keyword>
<dbReference type="GO" id="GO:0006302">
    <property type="term" value="P:double-strand break repair"/>
    <property type="evidence" value="ECO:0007669"/>
    <property type="project" value="InterPro"/>
</dbReference>
<evidence type="ECO:0000256" key="8">
    <source>
        <dbReference type="SAM" id="MobiDB-lite"/>
    </source>
</evidence>
<dbReference type="PANTHER" id="PTHR14068:SF0">
    <property type="entry name" value="EUKARYOTIC TRANSLATION INITIATION FACTOR 3 SUBUNIT B"/>
    <property type="match status" value="1"/>
</dbReference>
<dbReference type="InterPro" id="IPR013979">
    <property type="entry name" value="TIF_beta_prop-like"/>
</dbReference>
<gene>
    <name evidence="10" type="ORF">QBZ16_001489</name>
</gene>
<keyword evidence="11" id="KW-1185">Reference proteome</keyword>
<feature type="region of interest" description="Disordered" evidence="8">
    <location>
        <begin position="439"/>
        <end position="463"/>
    </location>
</feature>
<evidence type="ECO:0000313" key="11">
    <source>
        <dbReference type="Proteomes" id="UP001255856"/>
    </source>
</evidence>
<evidence type="ECO:0000256" key="6">
    <source>
        <dbReference type="HAMAP-Rule" id="MF_03001"/>
    </source>
</evidence>
<evidence type="ECO:0000259" key="9">
    <source>
        <dbReference type="PROSITE" id="PS50102"/>
    </source>
</evidence>
<dbReference type="Proteomes" id="UP001255856">
    <property type="component" value="Unassembled WGS sequence"/>
</dbReference>
<dbReference type="GO" id="GO:0033290">
    <property type="term" value="C:eukaryotic 48S preinitiation complex"/>
    <property type="evidence" value="ECO:0007669"/>
    <property type="project" value="UniProtKB-UniRule"/>
</dbReference>
<feature type="compositionally biased region" description="Low complexity" evidence="8">
    <location>
        <begin position="607"/>
        <end position="619"/>
    </location>
</feature>
<dbReference type="InterPro" id="IPR015943">
    <property type="entry name" value="WD40/YVTN_repeat-like_dom_sf"/>
</dbReference>
<keyword evidence="2 6" id="KW-0963">Cytoplasm</keyword>
<feature type="domain" description="RRM" evidence="9">
    <location>
        <begin position="1156"/>
        <end position="1243"/>
    </location>
</feature>
<dbReference type="GO" id="GO:0016887">
    <property type="term" value="F:ATP hydrolysis activity"/>
    <property type="evidence" value="ECO:0007669"/>
    <property type="project" value="InterPro"/>
</dbReference>
<dbReference type="EMBL" id="JASFZW010000013">
    <property type="protein sequence ID" value="KAK2075748.1"/>
    <property type="molecule type" value="Genomic_DNA"/>
</dbReference>
<dbReference type="GO" id="GO:0005852">
    <property type="term" value="C:eukaryotic translation initiation factor 3 complex"/>
    <property type="evidence" value="ECO:0007669"/>
    <property type="project" value="UniProtKB-UniRule"/>
</dbReference>